<accession>A0A520S1J0</accession>
<evidence type="ECO:0000313" key="1">
    <source>
        <dbReference type="EMBL" id="RZO76343.1"/>
    </source>
</evidence>
<dbReference type="Proteomes" id="UP000316199">
    <property type="component" value="Unassembled WGS sequence"/>
</dbReference>
<dbReference type="AlphaFoldDB" id="A0A520S1J0"/>
<reference evidence="1 2" key="1">
    <citation type="submission" date="2019-02" db="EMBL/GenBank/DDBJ databases">
        <title>Prokaryotic population dynamics and viral predation in marine succession experiment using metagenomics: the confinement effect.</title>
        <authorList>
            <person name="Haro-Moreno J.M."/>
            <person name="Rodriguez-Valera F."/>
            <person name="Lopez-Perez M."/>
        </authorList>
    </citation>
    <scope>NUCLEOTIDE SEQUENCE [LARGE SCALE GENOMIC DNA]</scope>
    <source>
        <strain evidence="1">MED-G157</strain>
    </source>
</reference>
<proteinExistence type="predicted"/>
<dbReference type="EMBL" id="SHAG01000013">
    <property type="protein sequence ID" value="RZO76343.1"/>
    <property type="molecule type" value="Genomic_DNA"/>
</dbReference>
<gene>
    <name evidence="1" type="ORF">EVA68_04640</name>
</gene>
<name>A0A520S1J0_9GAMM</name>
<comment type="caution">
    <text evidence="1">The sequence shown here is derived from an EMBL/GenBank/DDBJ whole genome shotgun (WGS) entry which is preliminary data.</text>
</comment>
<sequence>MATRIKSALKNRGELVNELLPDNVYPWELSENYKNEENLIPAMVVGFKSSKAMDIEDELSENQDGMNLVLTSSSGFLRTLAYLLTDDITKIAQLSYTLYAMMYYDRTGDGWHVYLVDKSVSLEYHPSERIVGHSRYMSVFLYRMYQI</sequence>
<evidence type="ECO:0000313" key="2">
    <source>
        <dbReference type="Proteomes" id="UP000316199"/>
    </source>
</evidence>
<protein>
    <submittedName>
        <fullName evidence="1">Uncharacterized protein</fullName>
    </submittedName>
</protein>
<organism evidence="1 2">
    <name type="scientific">OM182 bacterium</name>
    <dbReference type="NCBI Taxonomy" id="2510334"/>
    <lineage>
        <taxon>Bacteria</taxon>
        <taxon>Pseudomonadati</taxon>
        <taxon>Pseudomonadota</taxon>
        <taxon>Gammaproteobacteria</taxon>
        <taxon>OMG group</taxon>
        <taxon>OM182 clade</taxon>
    </lineage>
</organism>